<dbReference type="RefSeq" id="WP_220199709.1">
    <property type="nucleotide sequence ID" value="NZ_BNJF01000009.1"/>
</dbReference>
<sequence length="110" mass="12284">MDYVISREQLGPGHLFQGNAYGDVPISFFWVQAQPGQGPRLHVHPYEEIFVVQEGQATFILGDTSIEVEAEHVVIGPAHVSHKFINSGKGPLKMINIHPGKEVIQQWLED</sequence>
<reference evidence="3" key="1">
    <citation type="submission" date="2020-10" db="EMBL/GenBank/DDBJ databases">
        <title>Taxonomic study of unclassified bacteria belonging to the class Ktedonobacteria.</title>
        <authorList>
            <person name="Yabe S."/>
            <person name="Wang C.M."/>
            <person name="Zheng Y."/>
            <person name="Sakai Y."/>
            <person name="Cavaletti L."/>
            <person name="Monciardini P."/>
            <person name="Donadio S."/>
        </authorList>
    </citation>
    <scope>NUCLEOTIDE SEQUENCE</scope>
    <source>
        <strain evidence="3">SOSP1-1</strain>
    </source>
</reference>
<dbReference type="Gene3D" id="2.60.120.10">
    <property type="entry name" value="Jelly Rolls"/>
    <property type="match status" value="1"/>
</dbReference>
<protein>
    <recommendedName>
        <fullName evidence="2">Cupin type-2 domain-containing protein</fullName>
    </recommendedName>
</protein>
<dbReference type="PANTHER" id="PTHR35848:SF6">
    <property type="entry name" value="CUPIN TYPE-2 DOMAIN-CONTAINING PROTEIN"/>
    <property type="match status" value="1"/>
</dbReference>
<organism evidence="3 4">
    <name type="scientific">Ktedonospora formicarum</name>
    <dbReference type="NCBI Taxonomy" id="2778364"/>
    <lineage>
        <taxon>Bacteria</taxon>
        <taxon>Bacillati</taxon>
        <taxon>Chloroflexota</taxon>
        <taxon>Ktedonobacteria</taxon>
        <taxon>Ktedonobacterales</taxon>
        <taxon>Ktedonobacteraceae</taxon>
        <taxon>Ktedonospora</taxon>
    </lineage>
</organism>
<dbReference type="InterPro" id="IPR014710">
    <property type="entry name" value="RmlC-like_jellyroll"/>
</dbReference>
<dbReference type="InterPro" id="IPR013096">
    <property type="entry name" value="Cupin_2"/>
</dbReference>
<dbReference type="GO" id="GO:0046872">
    <property type="term" value="F:metal ion binding"/>
    <property type="evidence" value="ECO:0007669"/>
    <property type="project" value="UniProtKB-KW"/>
</dbReference>
<comment type="caution">
    <text evidence="3">The sequence shown here is derived from an EMBL/GenBank/DDBJ whole genome shotgun (WGS) entry which is preliminary data.</text>
</comment>
<evidence type="ECO:0000259" key="2">
    <source>
        <dbReference type="Pfam" id="PF07883"/>
    </source>
</evidence>
<dbReference type="InterPro" id="IPR011051">
    <property type="entry name" value="RmlC_Cupin_sf"/>
</dbReference>
<feature type="domain" description="Cupin type-2" evidence="2">
    <location>
        <begin position="30"/>
        <end position="97"/>
    </location>
</feature>
<dbReference type="SUPFAM" id="SSF51182">
    <property type="entry name" value="RmlC-like cupins"/>
    <property type="match status" value="1"/>
</dbReference>
<dbReference type="InterPro" id="IPR051610">
    <property type="entry name" value="GPI/OXD"/>
</dbReference>
<proteinExistence type="predicted"/>
<dbReference type="EMBL" id="BNJF01000009">
    <property type="protein sequence ID" value="GHO50737.1"/>
    <property type="molecule type" value="Genomic_DNA"/>
</dbReference>
<keyword evidence="1" id="KW-0479">Metal-binding</keyword>
<name>A0A8J3IDH0_9CHLR</name>
<evidence type="ECO:0000313" key="3">
    <source>
        <dbReference type="EMBL" id="GHO50737.1"/>
    </source>
</evidence>
<keyword evidence="4" id="KW-1185">Reference proteome</keyword>
<dbReference type="AlphaFoldDB" id="A0A8J3IDH0"/>
<evidence type="ECO:0000313" key="4">
    <source>
        <dbReference type="Proteomes" id="UP000612362"/>
    </source>
</evidence>
<evidence type="ECO:0000256" key="1">
    <source>
        <dbReference type="ARBA" id="ARBA00022723"/>
    </source>
</evidence>
<dbReference type="Pfam" id="PF07883">
    <property type="entry name" value="Cupin_2"/>
    <property type="match status" value="1"/>
</dbReference>
<dbReference type="PANTHER" id="PTHR35848">
    <property type="entry name" value="OXALATE-BINDING PROTEIN"/>
    <property type="match status" value="1"/>
</dbReference>
<gene>
    <name evidence="3" type="ORF">KSX_89000</name>
</gene>
<accession>A0A8J3IDH0</accession>
<dbReference type="Proteomes" id="UP000612362">
    <property type="component" value="Unassembled WGS sequence"/>
</dbReference>